<dbReference type="Gene3D" id="1.10.3210.10">
    <property type="entry name" value="Hypothetical protein af1432"/>
    <property type="match status" value="1"/>
</dbReference>
<reference evidence="1" key="1">
    <citation type="submission" date="2018-07" db="EMBL/GenBank/DDBJ databases">
        <authorList>
            <person name="Ashton P.M."/>
            <person name="Dallman T."/>
            <person name="Nair S."/>
            <person name="De Pinna E."/>
            <person name="Peters T."/>
            <person name="Grant K."/>
        </authorList>
    </citation>
    <scope>NUCLEOTIDE SEQUENCE</scope>
    <source>
        <strain evidence="1">142535</strain>
    </source>
</reference>
<name>A0A5U8XK46_SALMU</name>
<gene>
    <name evidence="1" type="ORF">DTU56_08715</name>
</gene>
<dbReference type="AlphaFoldDB" id="A0A5U8XK46"/>
<evidence type="ECO:0008006" key="2">
    <source>
        <dbReference type="Google" id="ProtNLM"/>
    </source>
</evidence>
<organism evidence="1">
    <name type="scientific">Salmonella muenchen</name>
    <dbReference type="NCBI Taxonomy" id="596"/>
    <lineage>
        <taxon>Bacteria</taxon>
        <taxon>Pseudomonadati</taxon>
        <taxon>Pseudomonadota</taxon>
        <taxon>Gammaproteobacteria</taxon>
        <taxon>Enterobacterales</taxon>
        <taxon>Enterobacteriaceae</taxon>
        <taxon>Salmonella</taxon>
    </lineage>
</organism>
<evidence type="ECO:0000313" key="1">
    <source>
        <dbReference type="EMBL" id="EBS0563196.1"/>
    </source>
</evidence>
<protein>
    <recommendedName>
        <fullName evidence="2">HD domain-containing protein</fullName>
    </recommendedName>
</protein>
<accession>A0A5U8XK46</accession>
<dbReference type="SUPFAM" id="SSF109604">
    <property type="entry name" value="HD-domain/PDEase-like"/>
    <property type="match status" value="1"/>
</dbReference>
<proteinExistence type="predicted"/>
<dbReference type="EMBL" id="AAGUDP010000006">
    <property type="protein sequence ID" value="EBS0563196.1"/>
    <property type="molecule type" value="Genomic_DNA"/>
</dbReference>
<comment type="caution">
    <text evidence="1">The sequence shown here is derived from an EMBL/GenBank/DDBJ whole genome shotgun (WGS) entry which is preliminary data.</text>
</comment>
<sequence length="219" mass="25385">MESLRKRILEDVAEYYLHTDPAHRIDHIEKTMDNAMVILERLEMSHQKALIKRVLIAIGYHDIWSQRRKYHHVDAYLEVCKLTRHIQQYYDVTQEDVWRIAHACLEHRASFKGSYDSLISEITAAADRGIPSAEVASLFYRSYVYARGIGKDRELAKLHCVEHIKEKFGDGGYGAVPVWYNTLFATELDQRKTLIANFSVHDLDDAKLDELDKAYGLTS</sequence>